<keyword evidence="2 10" id="KW-0645">Protease</keyword>
<evidence type="ECO:0000256" key="11">
    <source>
        <dbReference type="SAM" id="MobiDB-lite"/>
    </source>
</evidence>
<dbReference type="InterPro" id="IPR050083">
    <property type="entry name" value="HtpX_protease"/>
</dbReference>
<evidence type="ECO:0000256" key="2">
    <source>
        <dbReference type="ARBA" id="ARBA00022670"/>
    </source>
</evidence>
<dbReference type="GO" id="GO:0046872">
    <property type="term" value="F:metal ion binding"/>
    <property type="evidence" value="ECO:0007669"/>
    <property type="project" value="UniProtKB-KW"/>
</dbReference>
<dbReference type="PANTHER" id="PTHR43221:SF2">
    <property type="entry name" value="PROTEASE HTPX HOMOLOG"/>
    <property type="match status" value="1"/>
</dbReference>
<evidence type="ECO:0000256" key="9">
    <source>
        <dbReference type="ARBA" id="ARBA00023136"/>
    </source>
</evidence>
<feature type="compositionally biased region" description="Basic and acidic residues" evidence="11">
    <location>
        <begin position="311"/>
        <end position="331"/>
    </location>
</feature>
<keyword evidence="3 12" id="KW-0812">Transmembrane</keyword>
<keyword evidence="8 10" id="KW-0482">Metalloprotease</keyword>
<dbReference type="RefSeq" id="WP_227777691.1">
    <property type="nucleotide sequence ID" value="NZ_BAABKX010000008.1"/>
</dbReference>
<keyword evidence="6 10" id="KW-0862">Zinc</keyword>
<name>A0AAV3UHZ9_9EURY</name>
<proteinExistence type="inferred from homology"/>
<feature type="region of interest" description="Disordered" evidence="11">
    <location>
        <begin position="304"/>
        <end position="331"/>
    </location>
</feature>
<evidence type="ECO:0000256" key="1">
    <source>
        <dbReference type="ARBA" id="ARBA00022475"/>
    </source>
</evidence>
<dbReference type="GO" id="GO:0006508">
    <property type="term" value="P:proteolysis"/>
    <property type="evidence" value="ECO:0007669"/>
    <property type="project" value="UniProtKB-KW"/>
</dbReference>
<evidence type="ECO:0000256" key="6">
    <source>
        <dbReference type="ARBA" id="ARBA00022833"/>
    </source>
</evidence>
<dbReference type="Gene3D" id="3.30.2010.10">
    <property type="entry name" value="Metalloproteases ('zincins'), catalytic domain"/>
    <property type="match status" value="1"/>
</dbReference>
<reference evidence="14 15" key="1">
    <citation type="journal article" date="2019" name="Int. J. Syst. Evol. Microbiol.">
        <title>The Global Catalogue of Microorganisms (GCM) 10K type strain sequencing project: providing services to taxonomists for standard genome sequencing and annotation.</title>
        <authorList>
            <consortium name="The Broad Institute Genomics Platform"/>
            <consortium name="The Broad Institute Genome Sequencing Center for Infectious Disease"/>
            <person name="Wu L."/>
            <person name="Ma J."/>
        </authorList>
    </citation>
    <scope>NUCLEOTIDE SEQUENCE [LARGE SCALE GENOMIC DNA]</scope>
    <source>
        <strain evidence="14 15">JCM 17504</strain>
    </source>
</reference>
<keyword evidence="4" id="KW-0479">Metal-binding</keyword>
<dbReference type="GeneID" id="68615987"/>
<evidence type="ECO:0000313" key="14">
    <source>
        <dbReference type="EMBL" id="GAA5050989.1"/>
    </source>
</evidence>
<evidence type="ECO:0000256" key="3">
    <source>
        <dbReference type="ARBA" id="ARBA00022692"/>
    </source>
</evidence>
<feature type="transmembrane region" description="Helical" evidence="12">
    <location>
        <begin position="7"/>
        <end position="28"/>
    </location>
</feature>
<keyword evidence="5 10" id="KW-0378">Hydrolase</keyword>
<accession>A0AAV3UHZ9</accession>
<comment type="cofactor">
    <cofactor evidence="10">
        <name>Zn(2+)</name>
        <dbReference type="ChEBI" id="CHEBI:29105"/>
    </cofactor>
    <text evidence="10">Binds 1 zinc ion per subunit.</text>
</comment>
<evidence type="ECO:0000256" key="12">
    <source>
        <dbReference type="SAM" id="Phobius"/>
    </source>
</evidence>
<protein>
    <submittedName>
        <fullName evidence="14">Zinc metalloprotease HtpX</fullName>
    </submittedName>
</protein>
<dbReference type="GO" id="GO:0004222">
    <property type="term" value="F:metalloendopeptidase activity"/>
    <property type="evidence" value="ECO:0007669"/>
    <property type="project" value="InterPro"/>
</dbReference>
<comment type="caution">
    <text evidence="14">The sequence shown here is derived from an EMBL/GenBank/DDBJ whole genome shotgun (WGS) entry which is preliminary data.</text>
</comment>
<evidence type="ECO:0000313" key="15">
    <source>
        <dbReference type="Proteomes" id="UP001501729"/>
    </source>
</evidence>
<organism evidence="14 15">
    <name type="scientific">Haladaptatus pallidirubidus</name>
    <dbReference type="NCBI Taxonomy" id="1008152"/>
    <lineage>
        <taxon>Archaea</taxon>
        <taxon>Methanobacteriati</taxon>
        <taxon>Methanobacteriota</taxon>
        <taxon>Stenosarchaea group</taxon>
        <taxon>Halobacteria</taxon>
        <taxon>Halobacteriales</taxon>
        <taxon>Haladaptataceae</taxon>
        <taxon>Haladaptatus</taxon>
    </lineage>
</organism>
<dbReference type="InterPro" id="IPR001915">
    <property type="entry name" value="Peptidase_M48"/>
</dbReference>
<gene>
    <name evidence="14" type="primary">htpX_2</name>
    <name evidence="14" type="ORF">GCM10025751_25720</name>
</gene>
<evidence type="ECO:0000256" key="8">
    <source>
        <dbReference type="ARBA" id="ARBA00023049"/>
    </source>
</evidence>
<comment type="similarity">
    <text evidence="10">Belongs to the peptidase M48 family.</text>
</comment>
<dbReference type="Pfam" id="PF01435">
    <property type="entry name" value="Peptidase_M48"/>
    <property type="match status" value="1"/>
</dbReference>
<dbReference type="PANTHER" id="PTHR43221">
    <property type="entry name" value="PROTEASE HTPX"/>
    <property type="match status" value="1"/>
</dbReference>
<sequence>MLIPLEVRAWSITLGLLTITLFAITAIVRTGAPLPVVSIALFVFGVIAYASYRAGGRYAFDHRHARPFEPGELPEVHRTVLEICETANRPTPTIVLMEMDAPGAVVGYDDGSPIVALDPLLPQIVGREGVGALFAHELGHLGTDLHTDALRAYLPQILGFCVFWLLFLVGRGPEVAGIGSLLFGALAFADDRRIHVVRYVLSLGIEPLALAVSRYANRLEEYRADAYAACVVDPETIAEALYRVAAVATGENIEDITGPIPWNEDRSLRFALFATHPSIENRVARLGCDIPLWARPYHPQSNRKHQLKYISDPRRHGDGIKDEESEVEYSR</sequence>
<evidence type="ECO:0000256" key="10">
    <source>
        <dbReference type="RuleBase" id="RU003983"/>
    </source>
</evidence>
<feature type="transmembrane region" description="Helical" evidence="12">
    <location>
        <begin position="152"/>
        <end position="169"/>
    </location>
</feature>
<keyword evidence="1" id="KW-1003">Cell membrane</keyword>
<dbReference type="AlphaFoldDB" id="A0AAV3UHZ9"/>
<keyword evidence="9 12" id="KW-0472">Membrane</keyword>
<evidence type="ECO:0000256" key="5">
    <source>
        <dbReference type="ARBA" id="ARBA00022801"/>
    </source>
</evidence>
<evidence type="ECO:0000259" key="13">
    <source>
        <dbReference type="Pfam" id="PF01435"/>
    </source>
</evidence>
<feature type="transmembrane region" description="Helical" evidence="12">
    <location>
        <begin position="34"/>
        <end position="52"/>
    </location>
</feature>
<keyword evidence="7 12" id="KW-1133">Transmembrane helix</keyword>
<dbReference type="Proteomes" id="UP001501729">
    <property type="component" value="Unassembled WGS sequence"/>
</dbReference>
<keyword evidence="15" id="KW-1185">Reference proteome</keyword>
<feature type="domain" description="Peptidase M48" evidence="13">
    <location>
        <begin position="74"/>
        <end position="286"/>
    </location>
</feature>
<evidence type="ECO:0000256" key="7">
    <source>
        <dbReference type="ARBA" id="ARBA00022989"/>
    </source>
</evidence>
<dbReference type="EMBL" id="BAABKX010000008">
    <property type="protein sequence ID" value="GAA5050989.1"/>
    <property type="molecule type" value="Genomic_DNA"/>
</dbReference>
<evidence type="ECO:0000256" key="4">
    <source>
        <dbReference type="ARBA" id="ARBA00022723"/>
    </source>
</evidence>